<dbReference type="EMBL" id="KV784411">
    <property type="protein sequence ID" value="OEU06368.1"/>
    <property type="molecule type" value="Genomic_DNA"/>
</dbReference>
<gene>
    <name evidence="3" type="ORF">FRACYDRAFT_254813</name>
</gene>
<accession>A0A1E7EKG0</accession>
<dbReference type="OrthoDB" id="45512at2759"/>
<dbReference type="Proteomes" id="UP000095751">
    <property type="component" value="Unassembled WGS sequence"/>
</dbReference>
<dbReference type="InParanoid" id="A0A1E7EKG0"/>
<evidence type="ECO:0000313" key="3">
    <source>
        <dbReference type="EMBL" id="OEU06368.1"/>
    </source>
</evidence>
<dbReference type="Gene3D" id="3.30.710.10">
    <property type="entry name" value="Potassium Channel Kv1.1, Chain A"/>
    <property type="match status" value="1"/>
</dbReference>
<dbReference type="AlphaFoldDB" id="A0A1E7EKG0"/>
<keyword evidence="4" id="KW-1185">Reference proteome</keyword>
<reference evidence="3 4" key="1">
    <citation type="submission" date="2016-09" db="EMBL/GenBank/DDBJ databases">
        <title>Extensive genetic diversity and differential bi-allelic expression allows diatom success in the polar Southern Ocean.</title>
        <authorList>
            <consortium name="DOE Joint Genome Institute"/>
            <person name="Mock T."/>
            <person name="Otillar R.P."/>
            <person name="Strauss J."/>
            <person name="Dupont C."/>
            <person name="Frickenhaus S."/>
            <person name="Maumus F."/>
            <person name="Mcmullan M."/>
            <person name="Sanges R."/>
            <person name="Schmutz J."/>
            <person name="Toseland A."/>
            <person name="Valas R."/>
            <person name="Veluchamy A."/>
            <person name="Ward B.J."/>
            <person name="Allen A."/>
            <person name="Barry K."/>
            <person name="Falciatore A."/>
            <person name="Ferrante M."/>
            <person name="Fortunato A.E."/>
            <person name="Gloeckner G."/>
            <person name="Gruber A."/>
            <person name="Hipkin R."/>
            <person name="Janech M."/>
            <person name="Kroth P."/>
            <person name="Leese F."/>
            <person name="Lindquist E."/>
            <person name="Lyon B.R."/>
            <person name="Martin J."/>
            <person name="Mayer C."/>
            <person name="Parker M."/>
            <person name="Quesneville H."/>
            <person name="Raymond J."/>
            <person name="Uhlig C."/>
            <person name="Valentin K.U."/>
            <person name="Worden A.Z."/>
            <person name="Armbrust E.V."/>
            <person name="Bowler C."/>
            <person name="Green B."/>
            <person name="Moulton V."/>
            <person name="Van Oosterhout C."/>
            <person name="Grigoriev I."/>
        </authorList>
    </citation>
    <scope>NUCLEOTIDE SEQUENCE [LARGE SCALE GENOMIC DNA]</scope>
    <source>
        <strain evidence="3 4">CCMP1102</strain>
    </source>
</reference>
<protein>
    <recommendedName>
        <fullName evidence="2">BTB domain-containing protein</fullName>
    </recommendedName>
</protein>
<feature type="compositionally biased region" description="Low complexity" evidence="1">
    <location>
        <begin position="39"/>
        <end position="51"/>
    </location>
</feature>
<dbReference type="PANTHER" id="PTHR14499">
    <property type="entry name" value="POTASSIUM CHANNEL TETRAMERIZATION DOMAIN-CONTAINING"/>
    <property type="match status" value="1"/>
</dbReference>
<feature type="region of interest" description="Disordered" evidence="1">
    <location>
        <begin position="118"/>
        <end position="163"/>
    </location>
</feature>
<proteinExistence type="predicted"/>
<dbReference type="KEGG" id="fcy:FRACYDRAFT_254813"/>
<dbReference type="Pfam" id="PF02214">
    <property type="entry name" value="BTB_2"/>
    <property type="match status" value="1"/>
</dbReference>
<feature type="domain" description="BTB" evidence="2">
    <location>
        <begin position="176"/>
        <end position="249"/>
    </location>
</feature>
<evidence type="ECO:0000259" key="2">
    <source>
        <dbReference type="PROSITE" id="PS50097"/>
    </source>
</evidence>
<evidence type="ECO:0000313" key="4">
    <source>
        <dbReference type="Proteomes" id="UP000095751"/>
    </source>
</evidence>
<dbReference type="GO" id="GO:0051260">
    <property type="term" value="P:protein homooligomerization"/>
    <property type="evidence" value="ECO:0007669"/>
    <property type="project" value="InterPro"/>
</dbReference>
<dbReference type="PANTHER" id="PTHR14499:SF136">
    <property type="entry name" value="GH08630P"/>
    <property type="match status" value="1"/>
</dbReference>
<feature type="compositionally biased region" description="Low complexity" evidence="1">
    <location>
        <begin position="60"/>
        <end position="75"/>
    </location>
</feature>
<dbReference type="InterPro" id="IPR011333">
    <property type="entry name" value="SKP1/BTB/POZ_sf"/>
</dbReference>
<dbReference type="SUPFAM" id="SSF54695">
    <property type="entry name" value="POZ domain"/>
    <property type="match status" value="1"/>
</dbReference>
<evidence type="ECO:0000256" key="1">
    <source>
        <dbReference type="SAM" id="MobiDB-lite"/>
    </source>
</evidence>
<dbReference type="InterPro" id="IPR003131">
    <property type="entry name" value="T1-type_BTB"/>
</dbReference>
<organism evidence="3 4">
    <name type="scientific">Fragilariopsis cylindrus CCMP1102</name>
    <dbReference type="NCBI Taxonomy" id="635003"/>
    <lineage>
        <taxon>Eukaryota</taxon>
        <taxon>Sar</taxon>
        <taxon>Stramenopiles</taxon>
        <taxon>Ochrophyta</taxon>
        <taxon>Bacillariophyta</taxon>
        <taxon>Bacillariophyceae</taxon>
        <taxon>Bacillariophycidae</taxon>
        <taxon>Bacillariales</taxon>
        <taxon>Bacillariaceae</taxon>
        <taxon>Fragilariopsis</taxon>
    </lineage>
</organism>
<dbReference type="PROSITE" id="PS50097">
    <property type="entry name" value="BTB"/>
    <property type="match status" value="1"/>
</dbReference>
<sequence>MRRQQRQQLLRLNLHLQRSNRQQQRRFYYYNNNSCSSSISSSSNINSSSSSGRNNVTTTSPSQSPSQSQPLSSQSLSFSLWTNNTIPAAHNVVNTKNSNNKSIMSSNNNTRIRSNYRYYSSNSDKKNGTTSEITTVRSRKEEEEEKEDDEGDNDDEKEERETSETFLTVIERHSIEDTIISVHVSDKIFKTLKSTLQYSPILWETIVRSEEQQQQNKSDTIDSIFIDRDPKHFPTILAYLRNEADGISYSSNDVSSSNGGSSTKCTASAIYKIKGKILASKDKSNNAYTKYVRLPSGGDAAELEELFIEAKHYQLDDLQKQLRHCTFALQAISFLRGSGSGNNNPFNGLKEIIQTIRTTTLMLVGTGTTIGGINWATSFSETKNTILLSLFGGG</sequence>
<name>A0A1E7EKG0_9STRA</name>
<feature type="region of interest" description="Disordered" evidence="1">
    <location>
        <begin position="39"/>
        <end position="75"/>
    </location>
</feature>
<dbReference type="InterPro" id="IPR000210">
    <property type="entry name" value="BTB/POZ_dom"/>
</dbReference>
<feature type="compositionally biased region" description="Acidic residues" evidence="1">
    <location>
        <begin position="142"/>
        <end position="158"/>
    </location>
</feature>